<comment type="caution">
    <text evidence="1">The sequence shown here is derived from an EMBL/GenBank/DDBJ whole genome shotgun (WGS) entry which is preliminary data.</text>
</comment>
<organism evidence="1 2">
    <name type="scientific">Candidatus Segetimicrobium genomatis</name>
    <dbReference type="NCBI Taxonomy" id="2569760"/>
    <lineage>
        <taxon>Bacteria</taxon>
        <taxon>Bacillati</taxon>
        <taxon>Candidatus Sysuimicrobiota</taxon>
        <taxon>Candidatus Sysuimicrobiia</taxon>
        <taxon>Candidatus Sysuimicrobiales</taxon>
        <taxon>Candidatus Segetimicrobiaceae</taxon>
        <taxon>Candidatus Segetimicrobium</taxon>
    </lineage>
</organism>
<dbReference type="Proteomes" id="UP000318509">
    <property type="component" value="Unassembled WGS sequence"/>
</dbReference>
<sequence length="178" mass="19064">MTTGGRRSRTRRALLLAGLLTVAAAALAVQGWRVTLRFVGPEASRPDAPPPAAGRDRGSLYLRLGPIGRYGLYDVAGGSLANFPASQGPRTFSGLHLTFSREWPQGSYQIGAHPVEPSRAPKGQGPVRFICDACSAVNSMFHHSPDSSAGEKLLIDAASFSMIWMMGNGRMTIVQWDP</sequence>
<evidence type="ECO:0000313" key="1">
    <source>
        <dbReference type="EMBL" id="TMI89654.1"/>
    </source>
</evidence>
<evidence type="ECO:0000313" key="2">
    <source>
        <dbReference type="Proteomes" id="UP000318509"/>
    </source>
</evidence>
<dbReference type="EMBL" id="VBAK01000120">
    <property type="protein sequence ID" value="TMI89654.1"/>
    <property type="molecule type" value="Genomic_DNA"/>
</dbReference>
<gene>
    <name evidence="1" type="ORF">E6H00_09320</name>
</gene>
<reference evidence="1 2" key="1">
    <citation type="journal article" date="2019" name="Nat. Microbiol.">
        <title>Mediterranean grassland soil C-N compound turnover is dependent on rainfall and depth, and is mediated by genomically divergent microorganisms.</title>
        <authorList>
            <person name="Diamond S."/>
            <person name="Andeer P.F."/>
            <person name="Li Z."/>
            <person name="Crits-Christoph A."/>
            <person name="Burstein D."/>
            <person name="Anantharaman K."/>
            <person name="Lane K.R."/>
            <person name="Thomas B.C."/>
            <person name="Pan C."/>
            <person name="Northen T.R."/>
            <person name="Banfield J.F."/>
        </authorList>
    </citation>
    <scope>NUCLEOTIDE SEQUENCE [LARGE SCALE GENOMIC DNA]</scope>
    <source>
        <strain evidence="1">NP_3</strain>
    </source>
</reference>
<protein>
    <submittedName>
        <fullName evidence="1">Uncharacterized protein</fullName>
    </submittedName>
</protein>
<accession>A0A537K1M1</accession>
<dbReference type="AlphaFoldDB" id="A0A537K1M1"/>
<name>A0A537K1M1_9BACT</name>
<proteinExistence type="predicted"/>